<keyword evidence="7" id="KW-1133">Transmembrane helix</keyword>
<dbReference type="SUPFAM" id="SSF47384">
    <property type="entry name" value="Homodimeric domain of signal transducing histidine kinase"/>
    <property type="match status" value="1"/>
</dbReference>
<evidence type="ECO:0000256" key="3">
    <source>
        <dbReference type="ARBA" id="ARBA00022553"/>
    </source>
</evidence>
<evidence type="ECO:0000256" key="5">
    <source>
        <dbReference type="ARBA" id="ARBA00022777"/>
    </source>
</evidence>
<feature type="transmembrane region" description="Helical" evidence="7">
    <location>
        <begin position="150"/>
        <end position="168"/>
    </location>
</feature>
<dbReference type="EC" id="2.7.13.3" evidence="2"/>
<dbReference type="Gene3D" id="3.30.565.10">
    <property type="entry name" value="Histidine kinase-like ATPase, C-terminal domain"/>
    <property type="match status" value="1"/>
</dbReference>
<feature type="coiled-coil region" evidence="6">
    <location>
        <begin position="205"/>
        <end position="239"/>
    </location>
</feature>
<evidence type="ECO:0000313" key="9">
    <source>
        <dbReference type="EMBL" id="POY36005.1"/>
    </source>
</evidence>
<feature type="transmembrane region" description="Helical" evidence="7">
    <location>
        <begin position="126"/>
        <end position="143"/>
    </location>
</feature>
<keyword evidence="3" id="KW-0597">Phosphoprotein</keyword>
<dbReference type="SUPFAM" id="SSF55874">
    <property type="entry name" value="ATPase domain of HSP90 chaperone/DNA topoisomerase II/histidine kinase"/>
    <property type="match status" value="1"/>
</dbReference>
<dbReference type="PRINTS" id="PR00344">
    <property type="entry name" value="BCTRLSENSOR"/>
</dbReference>
<gene>
    <name evidence="9" type="ORF">C3K47_12440</name>
</gene>
<dbReference type="PANTHER" id="PTHR43547">
    <property type="entry name" value="TWO-COMPONENT HISTIDINE KINASE"/>
    <property type="match status" value="1"/>
</dbReference>
<keyword evidence="7" id="KW-0472">Membrane</keyword>
<reference evidence="9 10" key="1">
    <citation type="submission" date="2018-01" db="EMBL/GenBank/DDBJ databases">
        <authorList>
            <person name="Gaut B.S."/>
            <person name="Morton B.R."/>
            <person name="Clegg M.T."/>
            <person name="Duvall M.R."/>
        </authorList>
    </citation>
    <scope>NUCLEOTIDE SEQUENCE [LARGE SCALE GENOMIC DNA]</scope>
    <source>
        <strain evidence="9 10">HR-AV</strain>
    </source>
</reference>
<dbReference type="InterPro" id="IPR036890">
    <property type="entry name" value="HATPase_C_sf"/>
</dbReference>
<comment type="caution">
    <text evidence="9">The sequence shown here is derived from an EMBL/GenBank/DDBJ whole genome shotgun (WGS) entry which is preliminary data.</text>
</comment>
<evidence type="ECO:0000313" key="10">
    <source>
        <dbReference type="Proteomes" id="UP000236893"/>
    </source>
</evidence>
<dbReference type="InterPro" id="IPR005467">
    <property type="entry name" value="His_kinase_dom"/>
</dbReference>
<dbReference type="AlphaFoldDB" id="A0A2S5A0D2"/>
<evidence type="ECO:0000256" key="6">
    <source>
        <dbReference type="SAM" id="Coils"/>
    </source>
</evidence>
<evidence type="ECO:0000256" key="4">
    <source>
        <dbReference type="ARBA" id="ARBA00022679"/>
    </source>
</evidence>
<dbReference type="FunFam" id="3.30.565.10:FF:000006">
    <property type="entry name" value="Sensor histidine kinase WalK"/>
    <property type="match status" value="1"/>
</dbReference>
<keyword evidence="6" id="KW-0175">Coiled coil</keyword>
<dbReference type="InterPro" id="IPR036097">
    <property type="entry name" value="HisK_dim/P_sf"/>
</dbReference>
<dbReference type="SMART" id="SM00387">
    <property type="entry name" value="HATPase_c"/>
    <property type="match status" value="1"/>
</dbReference>
<organism evidence="9 10">
    <name type="scientific">Solitalea longa</name>
    <dbReference type="NCBI Taxonomy" id="2079460"/>
    <lineage>
        <taxon>Bacteria</taxon>
        <taxon>Pseudomonadati</taxon>
        <taxon>Bacteroidota</taxon>
        <taxon>Sphingobacteriia</taxon>
        <taxon>Sphingobacteriales</taxon>
        <taxon>Sphingobacteriaceae</taxon>
        <taxon>Solitalea</taxon>
    </lineage>
</organism>
<dbReference type="PROSITE" id="PS50109">
    <property type="entry name" value="HIS_KIN"/>
    <property type="match status" value="1"/>
</dbReference>
<dbReference type="CDD" id="cd00082">
    <property type="entry name" value="HisKA"/>
    <property type="match status" value="1"/>
</dbReference>
<feature type="transmembrane region" description="Helical" evidence="7">
    <location>
        <begin position="73"/>
        <end position="92"/>
    </location>
</feature>
<dbReference type="PANTHER" id="PTHR43547:SF2">
    <property type="entry name" value="HYBRID SIGNAL TRANSDUCTION HISTIDINE KINASE C"/>
    <property type="match status" value="1"/>
</dbReference>
<dbReference type="Pfam" id="PF02518">
    <property type="entry name" value="HATPase_c"/>
    <property type="match status" value="1"/>
</dbReference>
<accession>A0A2S5A0D2</accession>
<keyword evidence="5" id="KW-0418">Kinase</keyword>
<dbReference type="EMBL" id="PQVF01000008">
    <property type="protein sequence ID" value="POY36005.1"/>
    <property type="molecule type" value="Genomic_DNA"/>
</dbReference>
<dbReference type="CDD" id="cd00075">
    <property type="entry name" value="HATPase"/>
    <property type="match status" value="1"/>
</dbReference>
<feature type="transmembrane region" description="Helical" evidence="7">
    <location>
        <begin position="47"/>
        <end position="67"/>
    </location>
</feature>
<sequence>MSAVLGKRNNYIATIDLFRPLMLRKLFSQSLSLIAGDNNRFSLENRIFNITCIVTILLAFGGIILNGVNGIDWRLNIIVVIVETGILILYYLSRFKYKFQSTVVAFILLCYISLGIGWFLNSGSEGPVIYIITFFLIVFISIINIKYRAFWIFTCVVFTLSLYTIEYFHPEWVDTYKSRENRFIDIIGTFILVMVSILTVVLSIRNNYEYERKKAERHKEEITLQNELISKQYKNLENQDLIKIKVFSIISHDLRGPLTSLQGLLNLFNEKLIGAEEFTELSSEITERVRHNLQLLDNLLYWSNSQMLGLKVEASEIIFSNLMDEFLYLLRPEAESKHIIIENNVKTDISAFADINMIKVVVRNLLSNAIKFTRPFGKIKISCRNDGEAVVFSVEDNGVGISNENQTKLFSMDHFSTKGTANEIGTGLGLILCKDFIERNGGKIWTISELGKGSTFSFSLPRAKAHF</sequence>
<evidence type="ECO:0000256" key="1">
    <source>
        <dbReference type="ARBA" id="ARBA00000085"/>
    </source>
</evidence>
<keyword evidence="4" id="KW-0808">Transferase</keyword>
<dbReference type="GO" id="GO:0000155">
    <property type="term" value="F:phosphorelay sensor kinase activity"/>
    <property type="evidence" value="ECO:0007669"/>
    <property type="project" value="InterPro"/>
</dbReference>
<feature type="transmembrane region" description="Helical" evidence="7">
    <location>
        <begin position="183"/>
        <end position="204"/>
    </location>
</feature>
<evidence type="ECO:0000256" key="7">
    <source>
        <dbReference type="SAM" id="Phobius"/>
    </source>
</evidence>
<feature type="transmembrane region" description="Helical" evidence="7">
    <location>
        <begin position="99"/>
        <end position="120"/>
    </location>
</feature>
<evidence type="ECO:0000256" key="2">
    <source>
        <dbReference type="ARBA" id="ARBA00012438"/>
    </source>
</evidence>
<protein>
    <recommendedName>
        <fullName evidence="2">histidine kinase</fullName>
        <ecNumber evidence="2">2.7.13.3</ecNumber>
    </recommendedName>
</protein>
<keyword evidence="10" id="KW-1185">Reference proteome</keyword>
<dbReference type="InterPro" id="IPR003594">
    <property type="entry name" value="HATPase_dom"/>
</dbReference>
<proteinExistence type="predicted"/>
<feature type="domain" description="Histidine kinase" evidence="8">
    <location>
        <begin position="249"/>
        <end position="464"/>
    </location>
</feature>
<comment type="catalytic activity">
    <reaction evidence="1">
        <text>ATP + protein L-histidine = ADP + protein N-phospho-L-histidine.</text>
        <dbReference type="EC" id="2.7.13.3"/>
    </reaction>
</comment>
<dbReference type="InterPro" id="IPR004358">
    <property type="entry name" value="Sig_transdc_His_kin-like_C"/>
</dbReference>
<dbReference type="SMART" id="SM00388">
    <property type="entry name" value="HisKA"/>
    <property type="match status" value="1"/>
</dbReference>
<dbReference type="InterPro" id="IPR003661">
    <property type="entry name" value="HisK_dim/P_dom"/>
</dbReference>
<dbReference type="Proteomes" id="UP000236893">
    <property type="component" value="Unassembled WGS sequence"/>
</dbReference>
<keyword evidence="7" id="KW-0812">Transmembrane</keyword>
<dbReference type="Pfam" id="PF00512">
    <property type="entry name" value="HisKA"/>
    <property type="match status" value="1"/>
</dbReference>
<dbReference type="Gene3D" id="1.10.287.130">
    <property type="match status" value="1"/>
</dbReference>
<name>A0A2S5A0D2_9SPHI</name>
<dbReference type="OrthoDB" id="9810447at2"/>
<evidence type="ECO:0000259" key="8">
    <source>
        <dbReference type="PROSITE" id="PS50109"/>
    </source>
</evidence>